<dbReference type="GO" id="GO:0008270">
    <property type="term" value="F:zinc ion binding"/>
    <property type="evidence" value="ECO:0007669"/>
    <property type="project" value="UniProtKB-KW"/>
</dbReference>
<dbReference type="InterPro" id="IPR000962">
    <property type="entry name" value="Znf_DskA_TraR"/>
</dbReference>
<sequence>MSPGELSSVQLEELHQLLLVECRDLECQLQRSEEGAKPVQLGTPIGRLSRMDAIQQQEMTRAGRLTLETKLRQVRSSLDAYGRGVYGVCRFCEEPIGYHRLKARPEAPFCLACQDRRET</sequence>
<feature type="domain" description="Zinc finger DksA/TraR C4-type" evidence="4">
    <location>
        <begin position="85"/>
        <end position="118"/>
    </location>
</feature>
<reference evidence="5" key="1">
    <citation type="submission" date="2018-05" db="EMBL/GenBank/DDBJ databases">
        <authorList>
            <person name="Lanie J.A."/>
            <person name="Ng W.-L."/>
            <person name="Kazmierczak K.M."/>
            <person name="Andrzejewski T.M."/>
            <person name="Davidsen T.M."/>
            <person name="Wayne K.J."/>
            <person name="Tettelin H."/>
            <person name="Glass J.I."/>
            <person name="Rusch D."/>
            <person name="Podicherti R."/>
            <person name="Tsui H.-C.T."/>
            <person name="Winkler M.E."/>
        </authorList>
    </citation>
    <scope>NUCLEOTIDE SEQUENCE</scope>
</reference>
<keyword evidence="3" id="KW-0862">Zinc</keyword>
<accession>A0A381UVD9</accession>
<evidence type="ECO:0000313" key="5">
    <source>
        <dbReference type="EMBL" id="SVA31934.1"/>
    </source>
</evidence>
<dbReference type="EMBL" id="UINC01007192">
    <property type="protein sequence ID" value="SVA31934.1"/>
    <property type="molecule type" value="Genomic_DNA"/>
</dbReference>
<dbReference type="Gene3D" id="1.20.120.910">
    <property type="entry name" value="DksA, coiled-coil domain"/>
    <property type="match status" value="1"/>
</dbReference>
<organism evidence="5">
    <name type="scientific">marine metagenome</name>
    <dbReference type="NCBI Taxonomy" id="408172"/>
    <lineage>
        <taxon>unclassified sequences</taxon>
        <taxon>metagenomes</taxon>
        <taxon>ecological metagenomes</taxon>
    </lineage>
</organism>
<dbReference type="PANTHER" id="PTHR33823">
    <property type="entry name" value="RNA POLYMERASE-BINDING TRANSCRIPTION FACTOR DKSA-RELATED"/>
    <property type="match status" value="1"/>
</dbReference>
<dbReference type="Pfam" id="PF01258">
    <property type="entry name" value="zf-dskA_traR"/>
    <property type="match status" value="1"/>
</dbReference>
<proteinExistence type="predicted"/>
<dbReference type="PROSITE" id="PS51128">
    <property type="entry name" value="ZF_DKSA_2"/>
    <property type="match status" value="1"/>
</dbReference>
<keyword evidence="2" id="KW-0863">Zinc-finger</keyword>
<dbReference type="SUPFAM" id="SSF57716">
    <property type="entry name" value="Glucocorticoid receptor-like (DNA-binding domain)"/>
    <property type="match status" value="1"/>
</dbReference>
<dbReference type="PANTHER" id="PTHR33823:SF4">
    <property type="entry name" value="GENERAL STRESS PROTEIN 16O"/>
    <property type="match status" value="1"/>
</dbReference>
<keyword evidence="1" id="KW-0479">Metal-binding</keyword>
<evidence type="ECO:0000259" key="4">
    <source>
        <dbReference type="Pfam" id="PF01258"/>
    </source>
</evidence>
<name>A0A381UVD9_9ZZZZ</name>
<evidence type="ECO:0000256" key="2">
    <source>
        <dbReference type="ARBA" id="ARBA00022771"/>
    </source>
</evidence>
<evidence type="ECO:0000256" key="3">
    <source>
        <dbReference type="ARBA" id="ARBA00022833"/>
    </source>
</evidence>
<gene>
    <name evidence="5" type="ORF">METZ01_LOCUS84788</name>
</gene>
<dbReference type="AlphaFoldDB" id="A0A381UVD9"/>
<protein>
    <recommendedName>
        <fullName evidence="4">Zinc finger DksA/TraR C4-type domain-containing protein</fullName>
    </recommendedName>
</protein>
<evidence type="ECO:0000256" key="1">
    <source>
        <dbReference type="ARBA" id="ARBA00022723"/>
    </source>
</evidence>